<evidence type="ECO:0000259" key="1">
    <source>
        <dbReference type="Pfam" id="PF01814"/>
    </source>
</evidence>
<dbReference type="Gene3D" id="1.20.120.520">
    <property type="entry name" value="nmb1532 protein domain like"/>
    <property type="match status" value="1"/>
</dbReference>
<proteinExistence type="predicted"/>
<gene>
    <name evidence="2" type="ORF">Cci01nite_80020</name>
</gene>
<dbReference type="EMBL" id="BONH01000063">
    <property type="protein sequence ID" value="GIG02909.1"/>
    <property type="molecule type" value="Genomic_DNA"/>
</dbReference>
<dbReference type="Pfam" id="PF01814">
    <property type="entry name" value="Hemerythrin"/>
    <property type="match status" value="1"/>
</dbReference>
<dbReference type="InterPro" id="IPR012312">
    <property type="entry name" value="Hemerythrin-like"/>
</dbReference>
<dbReference type="Proteomes" id="UP000659904">
    <property type="component" value="Unassembled WGS sequence"/>
</dbReference>
<protein>
    <recommendedName>
        <fullName evidence="1">Hemerythrin-like domain-containing protein</fullName>
    </recommendedName>
</protein>
<dbReference type="AlphaFoldDB" id="A0A8J3KQA6"/>
<dbReference type="CDD" id="cd12108">
    <property type="entry name" value="Hr-like"/>
    <property type="match status" value="1"/>
</dbReference>
<reference evidence="2 3" key="1">
    <citation type="submission" date="2021-01" db="EMBL/GenBank/DDBJ databases">
        <title>Whole genome shotgun sequence of Catellatospora citrea NBRC 14495.</title>
        <authorList>
            <person name="Komaki H."/>
            <person name="Tamura T."/>
        </authorList>
    </citation>
    <scope>NUCLEOTIDE SEQUENCE [LARGE SCALE GENOMIC DNA]</scope>
    <source>
        <strain evidence="2 3">NBRC 14495</strain>
    </source>
</reference>
<name>A0A8J3KQA6_9ACTN</name>
<evidence type="ECO:0000313" key="2">
    <source>
        <dbReference type="EMBL" id="GIG02909.1"/>
    </source>
</evidence>
<sequence>MNQDFELFADVRDMFALHAMLRREFTSVSNLVRRVDDGDRLQAEAVAGHLDLIGALLDQHHSREDEHVWPRLQERVTAETAPLSSVTEALREDLHHRYEQVSAALDDWRAGWSTAGRDALAGALEGLSPVLEQCLAQEEEHVVPLVEKYISAAECRLLAGTYREQTAPELLPMIFGMLMFDGVPDVGEDILAEMPQQVQSGIRQLVSQARADHVDKLSGTPAPPQVTVV</sequence>
<comment type="caution">
    <text evidence="2">The sequence shown here is derived from an EMBL/GenBank/DDBJ whole genome shotgun (WGS) entry which is preliminary data.</text>
</comment>
<accession>A0A8J3KQA6</accession>
<feature type="domain" description="Hemerythrin-like" evidence="1">
    <location>
        <begin position="12"/>
        <end position="146"/>
    </location>
</feature>
<keyword evidence="3" id="KW-1185">Reference proteome</keyword>
<evidence type="ECO:0000313" key="3">
    <source>
        <dbReference type="Proteomes" id="UP000659904"/>
    </source>
</evidence>
<dbReference type="RefSeq" id="WP_120319108.1">
    <property type="nucleotide sequence ID" value="NZ_BONH01000063.1"/>
</dbReference>
<organism evidence="2 3">
    <name type="scientific">Catellatospora citrea</name>
    <dbReference type="NCBI Taxonomy" id="53366"/>
    <lineage>
        <taxon>Bacteria</taxon>
        <taxon>Bacillati</taxon>
        <taxon>Actinomycetota</taxon>
        <taxon>Actinomycetes</taxon>
        <taxon>Micromonosporales</taxon>
        <taxon>Micromonosporaceae</taxon>
        <taxon>Catellatospora</taxon>
    </lineage>
</organism>